<feature type="compositionally biased region" description="Basic and acidic residues" evidence="1">
    <location>
        <begin position="90"/>
        <end position="103"/>
    </location>
</feature>
<feature type="region of interest" description="Disordered" evidence="1">
    <location>
        <begin position="42"/>
        <end position="138"/>
    </location>
</feature>
<keyword evidence="2" id="KW-0732">Signal</keyword>
<feature type="signal peptide" evidence="2">
    <location>
        <begin position="1"/>
        <end position="27"/>
    </location>
</feature>
<reference evidence="3 4" key="1">
    <citation type="submission" date="2016-09" db="EMBL/GenBank/DDBJ databases">
        <title>Extensive genetic diversity and differential bi-allelic expression allows diatom success in the polar Southern Ocean.</title>
        <authorList>
            <consortium name="DOE Joint Genome Institute"/>
            <person name="Mock T."/>
            <person name="Otillar R.P."/>
            <person name="Strauss J."/>
            <person name="Dupont C."/>
            <person name="Frickenhaus S."/>
            <person name="Maumus F."/>
            <person name="Mcmullan M."/>
            <person name="Sanges R."/>
            <person name="Schmutz J."/>
            <person name="Toseland A."/>
            <person name="Valas R."/>
            <person name="Veluchamy A."/>
            <person name="Ward B.J."/>
            <person name="Allen A."/>
            <person name="Barry K."/>
            <person name="Falciatore A."/>
            <person name="Ferrante M."/>
            <person name="Fortunato A.E."/>
            <person name="Gloeckner G."/>
            <person name="Gruber A."/>
            <person name="Hipkin R."/>
            <person name="Janech M."/>
            <person name="Kroth P."/>
            <person name="Leese F."/>
            <person name="Lindquist E."/>
            <person name="Lyon B.R."/>
            <person name="Martin J."/>
            <person name="Mayer C."/>
            <person name="Parker M."/>
            <person name="Quesneville H."/>
            <person name="Raymond J."/>
            <person name="Uhlig C."/>
            <person name="Valentin K.U."/>
            <person name="Worden A.Z."/>
            <person name="Armbrust E.V."/>
            <person name="Bowler C."/>
            <person name="Green B."/>
            <person name="Moulton V."/>
            <person name="Van Oosterhout C."/>
            <person name="Grigoriev I."/>
        </authorList>
    </citation>
    <scope>NUCLEOTIDE SEQUENCE [LARGE SCALE GENOMIC DNA]</scope>
    <source>
        <strain evidence="3 4">CCMP1102</strain>
    </source>
</reference>
<evidence type="ECO:0000313" key="4">
    <source>
        <dbReference type="Proteomes" id="UP000095751"/>
    </source>
</evidence>
<accession>A0A1E7F0C6</accession>
<evidence type="ECO:0000313" key="3">
    <source>
        <dbReference type="EMBL" id="OEU11539.1"/>
    </source>
</evidence>
<feature type="compositionally biased region" description="Basic and acidic residues" evidence="1">
    <location>
        <begin position="58"/>
        <end position="72"/>
    </location>
</feature>
<evidence type="ECO:0000256" key="1">
    <source>
        <dbReference type="SAM" id="MobiDB-lite"/>
    </source>
</evidence>
<dbReference type="KEGG" id="fcy:FRACYDRAFT_245594"/>
<name>A0A1E7F0C6_9STRA</name>
<dbReference type="AlphaFoldDB" id="A0A1E7F0C6"/>
<feature type="compositionally biased region" description="Polar residues" evidence="1">
    <location>
        <begin position="73"/>
        <end position="88"/>
    </location>
</feature>
<sequence length="526" mass="57044">MRPRQYSLGVISLLLLSLEISFVFVAAKQKNTLRGLFENKEPGQLDELPFGSANDVSLTKDKLVRKDDKDSTESPSELPSSYPTQTPTRKQKENDEKEDKSDIDPDPTIAPTTAKPTVAPTDMPFMDPTGRPTAPPTDAVVVVTNTPTRGPITPTDMPFMDPTDRPTEPPTDAVVVVTNTPTRGPIALIDMSFLDLTDRPTAPPTDVVVVVTNTPTRSPIASIDIPSMNPTDRPTAPPTDAVVVVTKTPTRAPSSQTTINPTALLTPSSSPIFEATSSPSLGVRVIAASKSNTTASDSTEYPSFVVEEELPEIIIDLTVDNFTETVNCMNKLEKYFIDFIEGILGMSSSNEWYSYHLKSVGNISIELVSDVYVEENNDVLPAKKLLPSAVPVGFSPIPIPIRLIINGLVVVHVAANTTSSLKESLCHNMLMYMSFWGVEKMQNVLEVGDCFQNPIINLIIVGEKEIPTVVIAGDSMYNNDHDSNRPKQPFLPGTIIDGSSSPVKVSSKFTSVVIIMVSGGILLMQY</sequence>
<dbReference type="EMBL" id="KV784367">
    <property type="protein sequence ID" value="OEU11539.1"/>
    <property type="molecule type" value="Genomic_DNA"/>
</dbReference>
<keyword evidence="4" id="KW-1185">Reference proteome</keyword>
<gene>
    <name evidence="3" type="ORF">FRACYDRAFT_245594</name>
</gene>
<organism evidence="3 4">
    <name type="scientific">Fragilariopsis cylindrus CCMP1102</name>
    <dbReference type="NCBI Taxonomy" id="635003"/>
    <lineage>
        <taxon>Eukaryota</taxon>
        <taxon>Sar</taxon>
        <taxon>Stramenopiles</taxon>
        <taxon>Ochrophyta</taxon>
        <taxon>Bacillariophyta</taxon>
        <taxon>Bacillariophyceae</taxon>
        <taxon>Bacillariophycidae</taxon>
        <taxon>Bacillariales</taxon>
        <taxon>Bacillariaceae</taxon>
        <taxon>Fragilariopsis</taxon>
    </lineage>
</organism>
<evidence type="ECO:0000256" key="2">
    <source>
        <dbReference type="SAM" id="SignalP"/>
    </source>
</evidence>
<feature type="compositionally biased region" description="Low complexity" evidence="1">
    <location>
        <begin position="106"/>
        <end position="122"/>
    </location>
</feature>
<dbReference type="InParanoid" id="A0A1E7F0C6"/>
<protein>
    <submittedName>
        <fullName evidence="3">Uncharacterized protein</fullName>
    </submittedName>
</protein>
<dbReference type="Proteomes" id="UP000095751">
    <property type="component" value="Unassembled WGS sequence"/>
</dbReference>
<proteinExistence type="predicted"/>
<feature type="chain" id="PRO_5009192464" evidence="2">
    <location>
        <begin position="28"/>
        <end position="526"/>
    </location>
</feature>